<dbReference type="Proteomes" id="UP000061569">
    <property type="component" value="Chromosome"/>
</dbReference>
<sequence>MRAIACSAAPRSDRIASSMARASRRGAIRRMRAVTNPQRQRRSRKN</sequence>
<dbReference type="AlphaFoldDB" id="A0A0S2DN62"/>
<proteinExistence type="predicted"/>
<organism evidence="2 3">
    <name type="scientific">Lysobacter enzymogenes</name>
    <dbReference type="NCBI Taxonomy" id="69"/>
    <lineage>
        <taxon>Bacteria</taxon>
        <taxon>Pseudomonadati</taxon>
        <taxon>Pseudomonadota</taxon>
        <taxon>Gammaproteobacteria</taxon>
        <taxon>Lysobacterales</taxon>
        <taxon>Lysobacteraceae</taxon>
        <taxon>Lysobacter</taxon>
    </lineage>
</organism>
<dbReference type="KEGG" id="lez:GLE_4814"/>
<feature type="region of interest" description="Disordered" evidence="1">
    <location>
        <begin position="1"/>
        <end position="46"/>
    </location>
</feature>
<dbReference type="STRING" id="69.GLE_4814"/>
<protein>
    <submittedName>
        <fullName evidence="2">Uncharacterized protein</fullName>
    </submittedName>
</protein>
<evidence type="ECO:0000313" key="2">
    <source>
        <dbReference type="EMBL" id="ALN60155.1"/>
    </source>
</evidence>
<name>A0A0S2DN62_LYSEN</name>
<evidence type="ECO:0000256" key="1">
    <source>
        <dbReference type="SAM" id="MobiDB-lite"/>
    </source>
</evidence>
<reference evidence="2 3" key="1">
    <citation type="submission" date="2015-11" db="EMBL/GenBank/DDBJ databases">
        <title>Genome sequences of Lysobacter enzymogenes strain C3 and Lysobacter antibioticus ATCC 29479.</title>
        <authorList>
            <person name="Kobayashi D.Y."/>
        </authorList>
    </citation>
    <scope>NUCLEOTIDE SEQUENCE [LARGE SCALE GENOMIC DNA]</scope>
    <source>
        <strain evidence="2 3">C3</strain>
    </source>
</reference>
<gene>
    <name evidence="2" type="ORF">GLE_4814</name>
</gene>
<evidence type="ECO:0000313" key="3">
    <source>
        <dbReference type="Proteomes" id="UP000061569"/>
    </source>
</evidence>
<accession>A0A0S2DN62</accession>
<dbReference type="EMBL" id="CP013140">
    <property type="protein sequence ID" value="ALN60155.1"/>
    <property type="molecule type" value="Genomic_DNA"/>
</dbReference>
<feature type="compositionally biased region" description="Basic residues" evidence="1">
    <location>
        <begin position="22"/>
        <end position="32"/>
    </location>
</feature>